<evidence type="ECO:0000256" key="3">
    <source>
        <dbReference type="ARBA" id="ARBA00012646"/>
    </source>
</evidence>
<dbReference type="GO" id="GO:0003993">
    <property type="term" value="F:acid phosphatase activity"/>
    <property type="evidence" value="ECO:0007669"/>
    <property type="project" value="UniProtKB-EC"/>
</dbReference>
<dbReference type="Proteomes" id="UP000024635">
    <property type="component" value="Unassembled WGS sequence"/>
</dbReference>
<dbReference type="STRING" id="53326.A0A016RZH2"/>
<comment type="similarity">
    <text evidence="2">Belongs to the histidine acid phosphatase family.</text>
</comment>
<keyword evidence="7" id="KW-0325">Glycoprotein</keyword>
<dbReference type="Pfam" id="PF00328">
    <property type="entry name" value="His_Phos_2"/>
    <property type="match status" value="1"/>
</dbReference>
<evidence type="ECO:0000256" key="8">
    <source>
        <dbReference type="SAM" id="SignalP"/>
    </source>
</evidence>
<gene>
    <name evidence="9" type="primary">Acey_s0329.g2666</name>
    <name evidence="9" type="ORF">Y032_0329g2666</name>
</gene>
<dbReference type="PANTHER" id="PTHR11567:SF211">
    <property type="entry name" value="PROSTATIC ACID PHOSPHATASE"/>
    <property type="match status" value="1"/>
</dbReference>
<dbReference type="OrthoDB" id="258392at2759"/>
<comment type="caution">
    <text evidence="9">The sequence shown here is derived from an EMBL/GenBank/DDBJ whole genome shotgun (WGS) entry which is preliminary data.</text>
</comment>
<evidence type="ECO:0000313" key="10">
    <source>
        <dbReference type="Proteomes" id="UP000024635"/>
    </source>
</evidence>
<accession>A0A016RZH2</accession>
<keyword evidence="10" id="KW-1185">Reference proteome</keyword>
<protein>
    <recommendedName>
        <fullName evidence="3">acid phosphatase</fullName>
        <ecNumber evidence="3">3.1.3.2</ecNumber>
    </recommendedName>
</protein>
<feature type="signal peptide" evidence="8">
    <location>
        <begin position="1"/>
        <end position="18"/>
    </location>
</feature>
<evidence type="ECO:0000256" key="5">
    <source>
        <dbReference type="ARBA" id="ARBA00022801"/>
    </source>
</evidence>
<comment type="catalytic activity">
    <reaction evidence="1">
        <text>a phosphate monoester + H2O = an alcohol + phosphate</text>
        <dbReference type="Rhea" id="RHEA:15017"/>
        <dbReference type="ChEBI" id="CHEBI:15377"/>
        <dbReference type="ChEBI" id="CHEBI:30879"/>
        <dbReference type="ChEBI" id="CHEBI:43474"/>
        <dbReference type="ChEBI" id="CHEBI:67140"/>
        <dbReference type="EC" id="3.1.3.2"/>
    </reaction>
</comment>
<evidence type="ECO:0000256" key="6">
    <source>
        <dbReference type="ARBA" id="ARBA00023157"/>
    </source>
</evidence>
<name>A0A016RZH2_9BILA</name>
<dbReference type="EMBL" id="JARK01001665">
    <property type="protein sequence ID" value="EYB83790.1"/>
    <property type="molecule type" value="Genomic_DNA"/>
</dbReference>
<keyword evidence="4 8" id="KW-0732">Signal</keyword>
<dbReference type="InterPro" id="IPR033379">
    <property type="entry name" value="Acid_Pase_AS"/>
</dbReference>
<dbReference type="InterPro" id="IPR050645">
    <property type="entry name" value="Histidine_acid_phosphatase"/>
</dbReference>
<dbReference type="InterPro" id="IPR029033">
    <property type="entry name" value="His_PPase_superfam"/>
</dbReference>
<proteinExistence type="inferred from homology"/>
<sequence>MFFALLALASTGMALTDGEMELVLVQVIWRHGDRSPTLTFQSDPFKEGNWTFGGGGFGQLSPTGMKQHFNFGKQMRKKYVETKFLGPKYSSKEIYIRSSDVNRTIISAMANMMGMYGQNDGTSIKGIDYPDVQGWPAGYVPIAVHTVDHDTDHTLVPHAPCDRQDWLWGMAKQSDEVHAFLNSSDVRKLFKNLSTNCKEDIHVDNLWIVRDALMIEVSTKAAAASHLHYHSSSSFFSAPAP</sequence>
<organism evidence="9 10">
    <name type="scientific">Ancylostoma ceylanicum</name>
    <dbReference type="NCBI Taxonomy" id="53326"/>
    <lineage>
        <taxon>Eukaryota</taxon>
        <taxon>Metazoa</taxon>
        <taxon>Ecdysozoa</taxon>
        <taxon>Nematoda</taxon>
        <taxon>Chromadorea</taxon>
        <taxon>Rhabditida</taxon>
        <taxon>Rhabditina</taxon>
        <taxon>Rhabditomorpha</taxon>
        <taxon>Strongyloidea</taxon>
        <taxon>Ancylostomatidae</taxon>
        <taxon>Ancylostomatinae</taxon>
        <taxon>Ancylostoma</taxon>
    </lineage>
</organism>
<dbReference type="AlphaFoldDB" id="A0A016RZH2"/>
<evidence type="ECO:0000256" key="4">
    <source>
        <dbReference type="ARBA" id="ARBA00022729"/>
    </source>
</evidence>
<evidence type="ECO:0000256" key="7">
    <source>
        <dbReference type="ARBA" id="ARBA00023180"/>
    </source>
</evidence>
<dbReference type="SUPFAM" id="SSF53254">
    <property type="entry name" value="Phosphoglycerate mutase-like"/>
    <property type="match status" value="1"/>
</dbReference>
<reference evidence="10" key="1">
    <citation type="journal article" date="2015" name="Nat. Genet.">
        <title>The genome and transcriptome of the zoonotic hookworm Ancylostoma ceylanicum identify infection-specific gene families.</title>
        <authorList>
            <person name="Schwarz E.M."/>
            <person name="Hu Y."/>
            <person name="Antoshechkin I."/>
            <person name="Miller M.M."/>
            <person name="Sternberg P.W."/>
            <person name="Aroian R.V."/>
        </authorList>
    </citation>
    <scope>NUCLEOTIDE SEQUENCE</scope>
    <source>
        <strain evidence="10">HY135</strain>
    </source>
</reference>
<dbReference type="CDD" id="cd07061">
    <property type="entry name" value="HP_HAP_like"/>
    <property type="match status" value="1"/>
</dbReference>
<dbReference type="InterPro" id="IPR000560">
    <property type="entry name" value="His_Pase_clade-2"/>
</dbReference>
<keyword evidence="5" id="KW-0378">Hydrolase</keyword>
<dbReference type="Gene3D" id="3.40.50.1240">
    <property type="entry name" value="Phosphoglycerate mutase-like"/>
    <property type="match status" value="1"/>
</dbReference>
<feature type="chain" id="PRO_5001488812" description="acid phosphatase" evidence="8">
    <location>
        <begin position="19"/>
        <end position="241"/>
    </location>
</feature>
<dbReference type="PROSITE" id="PS00616">
    <property type="entry name" value="HIS_ACID_PHOSPHAT_1"/>
    <property type="match status" value="1"/>
</dbReference>
<evidence type="ECO:0000256" key="2">
    <source>
        <dbReference type="ARBA" id="ARBA00005375"/>
    </source>
</evidence>
<evidence type="ECO:0000313" key="9">
    <source>
        <dbReference type="EMBL" id="EYB83790.1"/>
    </source>
</evidence>
<keyword evidence="6" id="KW-1015">Disulfide bond</keyword>
<evidence type="ECO:0000256" key="1">
    <source>
        <dbReference type="ARBA" id="ARBA00000032"/>
    </source>
</evidence>
<dbReference type="PANTHER" id="PTHR11567">
    <property type="entry name" value="ACID PHOSPHATASE-RELATED"/>
    <property type="match status" value="1"/>
</dbReference>
<dbReference type="EC" id="3.1.3.2" evidence="3"/>